<gene>
    <name evidence="1" type="ORF">BMW23_0457</name>
</gene>
<evidence type="ECO:0000313" key="2">
    <source>
        <dbReference type="Proteomes" id="UP000240325"/>
    </source>
</evidence>
<sequence length="90" mass="10843">MSSSVTNYLYYYNLKLTFYFSYRRVFPSMRTSKTYIFVSILSLLYPKTRTSRGQAKNFFASLLLLFYFYKDKHEDKHGQARKKAIIVIYC</sequence>
<name>A0A2H4UUJ0_9VIRU</name>
<keyword evidence="2" id="KW-1185">Reference proteome</keyword>
<protein>
    <submittedName>
        <fullName evidence="1">Uncharacterized protein</fullName>
    </submittedName>
</protein>
<evidence type="ECO:0000313" key="1">
    <source>
        <dbReference type="EMBL" id="ATZ80509.1"/>
    </source>
</evidence>
<organism evidence="1">
    <name type="scientific">Bodo saltans virus</name>
    <dbReference type="NCBI Taxonomy" id="2024608"/>
    <lineage>
        <taxon>Viruses</taxon>
        <taxon>Varidnaviria</taxon>
        <taxon>Bamfordvirae</taxon>
        <taxon>Nucleocytoviricota</taxon>
        <taxon>Megaviricetes</taxon>
        <taxon>Imitervirales</taxon>
        <taxon>Mimiviridae</taxon>
        <taxon>Klosneuvirinae</taxon>
        <taxon>Theiavirus</taxon>
        <taxon>Theiavirus salishense</taxon>
    </lineage>
</organism>
<dbReference type="Proteomes" id="UP000240325">
    <property type="component" value="Segment"/>
</dbReference>
<reference evidence="1" key="1">
    <citation type="journal article" date="2017" name="Elife">
        <title>The kinetoplastid-infecting Bodo saltans virus (BsV), a window into the most abundant giant viruses in the sea.</title>
        <authorList>
            <person name="Deeg C.M."/>
            <person name="Chow C.-E.T."/>
            <person name="Suttle C.A."/>
        </authorList>
    </citation>
    <scope>NUCLEOTIDE SEQUENCE</scope>
    <source>
        <strain evidence="1">NG1</strain>
    </source>
</reference>
<accession>A0A2H4UUJ0</accession>
<dbReference type="EMBL" id="MF782455">
    <property type="protein sequence ID" value="ATZ80509.1"/>
    <property type="molecule type" value="Genomic_DNA"/>
</dbReference>
<proteinExistence type="predicted"/>